<evidence type="ECO:0008006" key="3">
    <source>
        <dbReference type="Google" id="ProtNLM"/>
    </source>
</evidence>
<name>A0A150TNI7_SORCE</name>
<evidence type="ECO:0000313" key="2">
    <source>
        <dbReference type="Proteomes" id="UP000075502"/>
    </source>
</evidence>
<dbReference type="EMBL" id="JEME01001751">
    <property type="protein sequence ID" value="KYG06220.1"/>
    <property type="molecule type" value="Genomic_DNA"/>
</dbReference>
<dbReference type="Proteomes" id="UP000075502">
    <property type="component" value="Unassembled WGS sequence"/>
</dbReference>
<organism evidence="1 2">
    <name type="scientific">Sorangium cellulosum</name>
    <name type="common">Polyangium cellulosum</name>
    <dbReference type="NCBI Taxonomy" id="56"/>
    <lineage>
        <taxon>Bacteria</taxon>
        <taxon>Pseudomonadati</taxon>
        <taxon>Myxococcota</taxon>
        <taxon>Polyangia</taxon>
        <taxon>Polyangiales</taxon>
        <taxon>Polyangiaceae</taxon>
        <taxon>Sorangium</taxon>
    </lineage>
</organism>
<accession>A0A150TNI7</accession>
<evidence type="ECO:0000313" key="1">
    <source>
        <dbReference type="EMBL" id="KYG06220.1"/>
    </source>
</evidence>
<reference evidence="1 2" key="1">
    <citation type="submission" date="2014-02" db="EMBL/GenBank/DDBJ databases">
        <title>The small core and large imbalanced accessory genome model reveals a collaborative survival strategy of Sorangium cellulosum strains in nature.</title>
        <authorList>
            <person name="Han K."/>
            <person name="Peng R."/>
            <person name="Blom J."/>
            <person name="Li Y.-Z."/>
        </authorList>
    </citation>
    <scope>NUCLEOTIDE SEQUENCE [LARGE SCALE GENOMIC DNA]</scope>
    <source>
        <strain evidence="1 2">So0007-03</strain>
    </source>
</reference>
<proteinExistence type="predicted"/>
<protein>
    <recommendedName>
        <fullName evidence="3">Outer membrane protein beta-barrel domain-containing protein</fullName>
    </recommendedName>
</protein>
<dbReference type="AlphaFoldDB" id="A0A150TNI7"/>
<sequence>MDFNLQAGAGFYSGSDSDGLHLNFALTYRISVIEVGGFAETGGEPFGESFSGVGATAGVAWRSPVGLRLSLAGSFGQHSYTGVGSPGWDDGPGVDGNTLFVGARAGASWIFGPGPVHFELGLAVAVEHDVTKESVPYSSIHDPVYMGETHLISIGTTLVPVSLLRLGITCDAL</sequence>
<comment type="caution">
    <text evidence="1">The sequence shown here is derived from an EMBL/GenBank/DDBJ whole genome shotgun (WGS) entry which is preliminary data.</text>
</comment>
<gene>
    <name evidence="1" type="ORF">BE21_03285</name>
</gene>